<protein>
    <submittedName>
        <fullName evidence="2">IS1380 family transposase</fullName>
    </submittedName>
</protein>
<name>A0ABX0P559_9BURK</name>
<feature type="domain" description="Transposase DDE" evidence="1">
    <location>
        <begin position="18"/>
        <end position="320"/>
    </location>
</feature>
<evidence type="ECO:0000313" key="2">
    <source>
        <dbReference type="EMBL" id="NHZ93991.1"/>
    </source>
</evidence>
<dbReference type="Proteomes" id="UP000609726">
    <property type="component" value="Unassembled WGS sequence"/>
</dbReference>
<dbReference type="NCBIfam" id="NF033539">
    <property type="entry name" value="transpos_IS1380"/>
    <property type="match status" value="1"/>
</dbReference>
<organism evidence="2 3">
    <name type="scientific">Massilia mucilaginosa</name>
    <dbReference type="NCBI Taxonomy" id="2609282"/>
    <lineage>
        <taxon>Bacteria</taxon>
        <taxon>Pseudomonadati</taxon>
        <taxon>Pseudomonadota</taxon>
        <taxon>Betaproteobacteria</taxon>
        <taxon>Burkholderiales</taxon>
        <taxon>Oxalobacteraceae</taxon>
        <taxon>Telluria group</taxon>
        <taxon>Massilia</taxon>
    </lineage>
</organism>
<dbReference type="EMBL" id="WHJH01000160">
    <property type="protein sequence ID" value="NHZ93991.1"/>
    <property type="molecule type" value="Genomic_DNA"/>
</dbReference>
<dbReference type="InterPro" id="IPR047960">
    <property type="entry name" value="Transpos_IS1380"/>
</dbReference>
<feature type="non-terminal residue" evidence="2">
    <location>
        <position position="321"/>
    </location>
</feature>
<sequence length="321" mass="35778">MPGMNSTSEQLRFASIPAHSVRADFAGGGLSSDLGPVLLRGVDLQIGLTKRLAAALPDRRHQSYVSHSYHDLLTQRIYQIGCGYEDGNDANRLRHDPMFKLGAARLPFDAAGALASGATISRFEHAASRQDIYRVSEALVEQFIANFASPPKSLILDLDHSEDACYGQQPLAFYNHHYGSTCYLPLMIFDGQSGGLIAAVLRPGRRPFGEENAMIMRRVLKRIRQHFPDTHILVRGDGHFSGPELMSLIDGMSNMDFIFGFACNTKLLAMAEPTRLRAIDRWVAAQSQDLVPNAVRLFDEFTYKARSWPRAWRVLLKAEVM</sequence>
<evidence type="ECO:0000259" key="1">
    <source>
        <dbReference type="Pfam" id="PF13701"/>
    </source>
</evidence>
<proteinExistence type="predicted"/>
<comment type="caution">
    <text evidence="2">The sequence shown here is derived from an EMBL/GenBank/DDBJ whole genome shotgun (WGS) entry which is preliminary data.</text>
</comment>
<dbReference type="Pfam" id="PF13701">
    <property type="entry name" value="DDE_Tnp_1_4"/>
    <property type="match status" value="1"/>
</dbReference>
<accession>A0ABX0P559</accession>
<dbReference type="InterPro" id="IPR025668">
    <property type="entry name" value="Tnp_DDE_dom"/>
</dbReference>
<gene>
    <name evidence="2" type="ORF">F2P45_34120</name>
</gene>
<keyword evidence="3" id="KW-1185">Reference proteome</keyword>
<reference evidence="2 3" key="1">
    <citation type="submission" date="2019-10" db="EMBL/GenBank/DDBJ databases">
        <title>Taxonomy of Antarctic Massilia spp.: description of Massilia rubra sp. nov., Massilia aquatica sp. nov., Massilia mucilaginosa sp. nov., Massilia frigida sp. nov. isolated from streams, lakes and regoliths.</title>
        <authorList>
            <person name="Holochova P."/>
            <person name="Sedlacek I."/>
            <person name="Kralova S."/>
            <person name="Maslanova I."/>
            <person name="Busse H.-J."/>
            <person name="Stankova E."/>
            <person name="Vrbovska V."/>
            <person name="Kovarovic V."/>
            <person name="Bartak M."/>
            <person name="Svec P."/>
            <person name="Pantucek R."/>
        </authorList>
    </citation>
    <scope>NUCLEOTIDE SEQUENCE [LARGE SCALE GENOMIC DNA]</scope>
    <source>
        <strain evidence="2 3">CCM 8733</strain>
    </source>
</reference>
<evidence type="ECO:0000313" key="3">
    <source>
        <dbReference type="Proteomes" id="UP000609726"/>
    </source>
</evidence>